<feature type="compositionally biased region" description="Basic and acidic residues" evidence="1">
    <location>
        <begin position="136"/>
        <end position="145"/>
    </location>
</feature>
<feature type="region of interest" description="Disordered" evidence="1">
    <location>
        <begin position="1"/>
        <end position="114"/>
    </location>
</feature>
<feature type="compositionally biased region" description="Basic residues" evidence="1">
    <location>
        <begin position="72"/>
        <end position="88"/>
    </location>
</feature>
<feature type="compositionally biased region" description="Basic residues" evidence="1">
    <location>
        <begin position="99"/>
        <end position="112"/>
    </location>
</feature>
<protein>
    <submittedName>
        <fullName evidence="2">Uncharacterized protein</fullName>
    </submittedName>
</protein>
<evidence type="ECO:0000256" key="1">
    <source>
        <dbReference type="SAM" id="MobiDB-lite"/>
    </source>
</evidence>
<name>A0A6J4PMR5_9BACT</name>
<feature type="compositionally biased region" description="Basic residues" evidence="1">
    <location>
        <begin position="126"/>
        <end position="135"/>
    </location>
</feature>
<gene>
    <name evidence="2" type="ORF">AVDCRST_MAG64-2825</name>
</gene>
<sequence length="159" mass="17988">AHGDEPIADRRPRRGGGCRAGRHRGHDRLSKAGRDAAHRTPRQLRPGAVRRTTAPHRSNQRAGARRAELRRALRARYRMGRGLRRRGASRPARPTCRGRGVRRGLQRGRGAQHRTGALRAVEVVARGHRSGRRRQARPDRGDGRRLRTCPGGRRQRSRM</sequence>
<feature type="non-terminal residue" evidence="2">
    <location>
        <position position="159"/>
    </location>
</feature>
<reference evidence="2" key="1">
    <citation type="submission" date="2020-02" db="EMBL/GenBank/DDBJ databases">
        <authorList>
            <person name="Meier V. D."/>
        </authorList>
    </citation>
    <scope>NUCLEOTIDE SEQUENCE</scope>
    <source>
        <strain evidence="2">AVDCRST_MAG64</strain>
    </source>
</reference>
<feature type="region of interest" description="Disordered" evidence="1">
    <location>
        <begin position="126"/>
        <end position="159"/>
    </location>
</feature>
<feature type="compositionally biased region" description="Basic and acidic residues" evidence="1">
    <location>
        <begin position="27"/>
        <end position="38"/>
    </location>
</feature>
<organism evidence="2">
    <name type="scientific">uncultured Phycisphaerae bacterium</name>
    <dbReference type="NCBI Taxonomy" id="904963"/>
    <lineage>
        <taxon>Bacteria</taxon>
        <taxon>Pseudomonadati</taxon>
        <taxon>Planctomycetota</taxon>
        <taxon>Phycisphaerae</taxon>
        <taxon>environmental samples</taxon>
    </lineage>
</organism>
<feature type="non-terminal residue" evidence="2">
    <location>
        <position position="1"/>
    </location>
</feature>
<dbReference type="EMBL" id="CADCUQ010000642">
    <property type="protein sequence ID" value="CAA9420295.1"/>
    <property type="molecule type" value="Genomic_DNA"/>
</dbReference>
<accession>A0A6J4PMR5</accession>
<dbReference type="AlphaFoldDB" id="A0A6J4PMR5"/>
<evidence type="ECO:0000313" key="2">
    <source>
        <dbReference type="EMBL" id="CAA9420295.1"/>
    </source>
</evidence>
<feature type="compositionally biased region" description="Basic residues" evidence="1">
    <location>
        <begin position="11"/>
        <end position="26"/>
    </location>
</feature>
<proteinExistence type="predicted"/>
<feature type="compositionally biased region" description="Basic and acidic residues" evidence="1">
    <location>
        <begin position="1"/>
        <end position="10"/>
    </location>
</feature>